<accession>A0AAV5A498</accession>
<proteinExistence type="predicted"/>
<name>A0AAV5A498_9AGAM</name>
<dbReference type="AlphaFoldDB" id="A0AAV5A498"/>
<dbReference type="Proteomes" id="UP001050691">
    <property type="component" value="Unassembled WGS sequence"/>
</dbReference>
<sequence length="274" mass="30805">MADFLNFAKDLNYWTGFGLPRFNVQTVYQDVQSFFGTDPKNLPVPAGVSPVIWNNVHEPTGVPISKTDSKFFGYLRDTRHTINGTAVTSALNDFVVFLLGLLDYDAGQRIIHTQRELSFHVRDSKVDVKVDVAVLKRTRGISEYVLVVVEEKSMEDDLAQGSLIAAAIAAFCQNNLSRKEAGLPSLESQTILGITMSPSTVPTLYKIPVTKKFLHQFLEEGKCPEEIMLVQRLTPPVCDNIPCYFSEGMNVLANRWIILKRLNAFKKFLDEDRT</sequence>
<reference evidence="1" key="1">
    <citation type="submission" date="2021-10" db="EMBL/GenBank/DDBJ databases">
        <title>De novo Genome Assembly of Clathrus columnatus (Basidiomycota, Fungi) Using Illumina and Nanopore Sequence Data.</title>
        <authorList>
            <person name="Ogiso-Tanaka E."/>
            <person name="Itagaki H."/>
            <person name="Hosoya T."/>
            <person name="Hosaka K."/>
        </authorList>
    </citation>
    <scope>NUCLEOTIDE SEQUENCE</scope>
    <source>
        <strain evidence="1">MO-923</strain>
    </source>
</reference>
<gene>
    <name evidence="1" type="ORF">Clacol_002281</name>
</gene>
<organism evidence="1 2">
    <name type="scientific">Clathrus columnatus</name>
    <dbReference type="NCBI Taxonomy" id="1419009"/>
    <lineage>
        <taxon>Eukaryota</taxon>
        <taxon>Fungi</taxon>
        <taxon>Dikarya</taxon>
        <taxon>Basidiomycota</taxon>
        <taxon>Agaricomycotina</taxon>
        <taxon>Agaricomycetes</taxon>
        <taxon>Phallomycetidae</taxon>
        <taxon>Phallales</taxon>
        <taxon>Clathraceae</taxon>
        <taxon>Clathrus</taxon>
    </lineage>
</organism>
<dbReference type="EMBL" id="BPWL01000003">
    <property type="protein sequence ID" value="GJJ08074.1"/>
    <property type="molecule type" value="Genomic_DNA"/>
</dbReference>
<evidence type="ECO:0000313" key="1">
    <source>
        <dbReference type="EMBL" id="GJJ08074.1"/>
    </source>
</evidence>
<comment type="caution">
    <text evidence="1">The sequence shown here is derived from an EMBL/GenBank/DDBJ whole genome shotgun (WGS) entry which is preliminary data.</text>
</comment>
<evidence type="ECO:0000313" key="2">
    <source>
        <dbReference type="Proteomes" id="UP001050691"/>
    </source>
</evidence>
<keyword evidence="2" id="KW-1185">Reference proteome</keyword>
<protein>
    <submittedName>
        <fullName evidence="1">Uncharacterized protein</fullName>
    </submittedName>
</protein>